<dbReference type="AlphaFoldDB" id="A0A915CM35"/>
<evidence type="ECO:0000313" key="2">
    <source>
        <dbReference type="Proteomes" id="UP000887574"/>
    </source>
</evidence>
<sequence length="132" mass="14168">METQMQTALPEFHACKHSSCRSAAQPESTAPPQLWVVTEQSTLQRIQCFGGGISGQHHPTSECPTSHHPEHSNHSILVKYKKDAGEQGGASSSIQHAPPIALFPSGAPSLNNSFNIPPPNLNMPPPSLFKVV</sequence>
<evidence type="ECO:0000313" key="3">
    <source>
        <dbReference type="WBParaSite" id="jg10075"/>
    </source>
</evidence>
<organism evidence="2 3">
    <name type="scientific">Ditylenchus dipsaci</name>
    <dbReference type="NCBI Taxonomy" id="166011"/>
    <lineage>
        <taxon>Eukaryota</taxon>
        <taxon>Metazoa</taxon>
        <taxon>Ecdysozoa</taxon>
        <taxon>Nematoda</taxon>
        <taxon>Chromadorea</taxon>
        <taxon>Rhabditida</taxon>
        <taxon>Tylenchina</taxon>
        <taxon>Tylenchomorpha</taxon>
        <taxon>Sphaerularioidea</taxon>
        <taxon>Anguinidae</taxon>
        <taxon>Anguininae</taxon>
        <taxon>Ditylenchus</taxon>
    </lineage>
</organism>
<feature type="region of interest" description="Disordered" evidence="1">
    <location>
        <begin position="49"/>
        <end position="100"/>
    </location>
</feature>
<dbReference type="WBParaSite" id="jg10075">
    <property type="protein sequence ID" value="jg10075"/>
    <property type="gene ID" value="jg10075"/>
</dbReference>
<evidence type="ECO:0000256" key="1">
    <source>
        <dbReference type="SAM" id="MobiDB-lite"/>
    </source>
</evidence>
<keyword evidence="2" id="KW-1185">Reference proteome</keyword>
<reference evidence="3" key="1">
    <citation type="submission" date="2022-11" db="UniProtKB">
        <authorList>
            <consortium name="WormBaseParasite"/>
        </authorList>
    </citation>
    <scope>IDENTIFICATION</scope>
</reference>
<protein>
    <submittedName>
        <fullName evidence="3">Uncharacterized protein</fullName>
    </submittedName>
</protein>
<dbReference type="Proteomes" id="UP000887574">
    <property type="component" value="Unplaced"/>
</dbReference>
<accession>A0A915CM35</accession>
<proteinExistence type="predicted"/>
<name>A0A915CM35_9BILA</name>